<evidence type="ECO:0000313" key="3">
    <source>
        <dbReference type="EMBL" id="CAF1638345.1"/>
    </source>
</evidence>
<feature type="region of interest" description="Disordered" evidence="1">
    <location>
        <begin position="1"/>
        <end position="23"/>
    </location>
</feature>
<name>A0A814KF98_9BILA</name>
<dbReference type="EMBL" id="CAJOBF010002812">
    <property type="protein sequence ID" value="CAF4057410.1"/>
    <property type="molecule type" value="Genomic_DNA"/>
</dbReference>
<dbReference type="EMBL" id="CAJNOV010001163">
    <property type="protein sequence ID" value="CAF1050836.1"/>
    <property type="molecule type" value="Genomic_DNA"/>
</dbReference>
<accession>A0A814KF98</accession>
<evidence type="ECO:0000313" key="7">
    <source>
        <dbReference type="Proteomes" id="UP000663855"/>
    </source>
</evidence>
<gene>
    <name evidence="4" type="ORF">BYL167_LOCUS6881</name>
    <name evidence="2" type="ORF">CJN711_LOCUS4737</name>
    <name evidence="6" type="ORF">GIL414_LOCUS15695</name>
    <name evidence="3" type="ORF">KQP761_LOCUS27554</name>
    <name evidence="5" type="ORF">UXM345_LOCUS19615</name>
</gene>
<proteinExistence type="predicted"/>
<feature type="compositionally biased region" description="Basic and acidic residues" evidence="1">
    <location>
        <begin position="96"/>
        <end position="113"/>
    </location>
</feature>
<dbReference type="EMBL" id="CAJOBH010001729">
    <property type="protein sequence ID" value="CAF3870373.1"/>
    <property type="molecule type" value="Genomic_DNA"/>
</dbReference>
<dbReference type="AlphaFoldDB" id="A0A814KF98"/>
<evidence type="ECO:0000313" key="6">
    <source>
        <dbReference type="EMBL" id="CAF4074351.1"/>
    </source>
</evidence>
<feature type="compositionally biased region" description="Basic and acidic residues" evidence="1">
    <location>
        <begin position="131"/>
        <end position="140"/>
    </location>
</feature>
<dbReference type="Proteomes" id="UP000681720">
    <property type="component" value="Unassembled WGS sequence"/>
</dbReference>
<dbReference type="Proteomes" id="UP000681967">
    <property type="component" value="Unassembled WGS sequence"/>
</dbReference>
<dbReference type="Proteomes" id="UP000663842">
    <property type="component" value="Unassembled WGS sequence"/>
</dbReference>
<evidence type="ECO:0000313" key="5">
    <source>
        <dbReference type="EMBL" id="CAF4057410.1"/>
    </source>
</evidence>
<feature type="compositionally biased region" description="Polar residues" evidence="1">
    <location>
        <begin position="37"/>
        <end position="49"/>
    </location>
</feature>
<dbReference type="Proteomes" id="UP000663855">
    <property type="component" value="Unassembled WGS sequence"/>
</dbReference>
<dbReference type="EMBL" id="CAJNOW010015063">
    <property type="protein sequence ID" value="CAF1638345.1"/>
    <property type="molecule type" value="Genomic_DNA"/>
</dbReference>
<dbReference type="Proteomes" id="UP000663834">
    <property type="component" value="Unassembled WGS sequence"/>
</dbReference>
<evidence type="ECO:0000256" key="1">
    <source>
        <dbReference type="SAM" id="MobiDB-lite"/>
    </source>
</evidence>
<organism evidence="2 7">
    <name type="scientific">Rotaria magnacalcarata</name>
    <dbReference type="NCBI Taxonomy" id="392030"/>
    <lineage>
        <taxon>Eukaryota</taxon>
        <taxon>Metazoa</taxon>
        <taxon>Spiralia</taxon>
        <taxon>Gnathifera</taxon>
        <taxon>Rotifera</taxon>
        <taxon>Eurotatoria</taxon>
        <taxon>Bdelloidea</taxon>
        <taxon>Philodinida</taxon>
        <taxon>Philodinidae</taxon>
        <taxon>Rotaria</taxon>
    </lineage>
</organism>
<feature type="region of interest" description="Disordered" evidence="1">
    <location>
        <begin position="35"/>
        <end position="140"/>
    </location>
</feature>
<protein>
    <submittedName>
        <fullName evidence="2">Uncharacterized protein</fullName>
    </submittedName>
</protein>
<evidence type="ECO:0000313" key="2">
    <source>
        <dbReference type="EMBL" id="CAF1050836.1"/>
    </source>
</evidence>
<reference evidence="2" key="1">
    <citation type="submission" date="2021-02" db="EMBL/GenBank/DDBJ databases">
        <authorList>
            <person name="Nowell W R."/>
        </authorList>
    </citation>
    <scope>NUCLEOTIDE SEQUENCE</scope>
</reference>
<evidence type="ECO:0000313" key="4">
    <source>
        <dbReference type="EMBL" id="CAF3870373.1"/>
    </source>
</evidence>
<sequence>MRHLPSTNKEKHFSDFNARTNPVSGAKFSVETMHTAMLSNSPKTRTTQAEHQRKQRRERVSAATQIEEVHSDSYIVNNEKHRAKHDQSYGNFSSESENREKLNNSSPKNDDAAGHVLHAQPASRESIINTEPEHEWLDLK</sequence>
<comment type="caution">
    <text evidence="2">The sequence shown here is derived from an EMBL/GenBank/DDBJ whole genome shotgun (WGS) entry which is preliminary data.</text>
</comment>
<dbReference type="EMBL" id="CAJOBJ010006972">
    <property type="protein sequence ID" value="CAF4074351.1"/>
    <property type="molecule type" value="Genomic_DNA"/>
</dbReference>